<evidence type="ECO:0000256" key="1">
    <source>
        <dbReference type="ARBA" id="ARBA00004571"/>
    </source>
</evidence>
<dbReference type="InterPro" id="IPR050298">
    <property type="entry name" value="Gram-neg_bact_OMP"/>
</dbReference>
<evidence type="ECO:0000256" key="7">
    <source>
        <dbReference type="ARBA" id="ARBA00023065"/>
    </source>
</evidence>
<keyword evidence="5" id="KW-0812">Transmembrane</keyword>
<keyword evidence="14" id="KW-1185">Reference proteome</keyword>
<dbReference type="PANTHER" id="PTHR34501:SF9">
    <property type="entry name" value="MAJOR OUTER MEMBRANE PROTEIN P.IA"/>
    <property type="match status" value="1"/>
</dbReference>
<evidence type="ECO:0000313" key="14">
    <source>
        <dbReference type="Proteomes" id="UP000321832"/>
    </source>
</evidence>
<evidence type="ECO:0000256" key="10">
    <source>
        <dbReference type="ARBA" id="ARBA00023237"/>
    </source>
</evidence>
<keyword evidence="6 11" id="KW-0732">Signal</keyword>
<dbReference type="GO" id="GO:0009279">
    <property type="term" value="C:cell outer membrane"/>
    <property type="evidence" value="ECO:0007669"/>
    <property type="project" value="UniProtKB-SubCell"/>
</dbReference>
<keyword evidence="4" id="KW-1134">Transmembrane beta strand</keyword>
<dbReference type="EMBL" id="VOPW01000001">
    <property type="protein sequence ID" value="TXC66606.1"/>
    <property type="molecule type" value="Genomic_DNA"/>
</dbReference>
<organism evidence="13 14">
    <name type="scientific">Piscinibacter aquaticus</name>
    <dbReference type="NCBI Taxonomy" id="392597"/>
    <lineage>
        <taxon>Bacteria</taxon>
        <taxon>Pseudomonadati</taxon>
        <taxon>Pseudomonadota</taxon>
        <taxon>Betaproteobacteria</taxon>
        <taxon>Burkholderiales</taxon>
        <taxon>Sphaerotilaceae</taxon>
        <taxon>Piscinibacter</taxon>
    </lineage>
</organism>
<evidence type="ECO:0000256" key="9">
    <source>
        <dbReference type="ARBA" id="ARBA00023136"/>
    </source>
</evidence>
<reference evidence="13 14" key="1">
    <citation type="submission" date="2019-08" db="EMBL/GenBank/DDBJ databases">
        <authorList>
            <person name="Khan S.A."/>
            <person name="Jeon C.O."/>
            <person name="Jeong S.E."/>
        </authorList>
    </citation>
    <scope>NUCLEOTIDE SEQUENCE [LARGE SCALE GENOMIC DNA]</scope>
    <source>
        <strain evidence="14">IMCC1728</strain>
    </source>
</reference>
<keyword evidence="8" id="KW-0626">Porin</keyword>
<feature type="signal peptide" evidence="11">
    <location>
        <begin position="1"/>
        <end position="20"/>
    </location>
</feature>
<evidence type="ECO:0000259" key="12">
    <source>
        <dbReference type="Pfam" id="PF13609"/>
    </source>
</evidence>
<keyword evidence="7" id="KW-0406">Ion transport</keyword>
<evidence type="ECO:0000256" key="11">
    <source>
        <dbReference type="SAM" id="SignalP"/>
    </source>
</evidence>
<dbReference type="PANTHER" id="PTHR34501">
    <property type="entry name" value="PROTEIN YDDL-RELATED"/>
    <property type="match status" value="1"/>
</dbReference>
<dbReference type="GO" id="GO:0015288">
    <property type="term" value="F:porin activity"/>
    <property type="evidence" value="ECO:0007669"/>
    <property type="project" value="UniProtKB-KW"/>
</dbReference>
<dbReference type="Proteomes" id="UP000321832">
    <property type="component" value="Unassembled WGS sequence"/>
</dbReference>
<evidence type="ECO:0000256" key="5">
    <source>
        <dbReference type="ARBA" id="ARBA00022692"/>
    </source>
</evidence>
<dbReference type="InterPro" id="IPR023614">
    <property type="entry name" value="Porin_dom_sf"/>
</dbReference>
<comment type="caution">
    <text evidence="13">The sequence shown here is derived from an EMBL/GenBank/DDBJ whole genome shotgun (WGS) entry which is preliminary data.</text>
</comment>
<comment type="subunit">
    <text evidence="2">Homotrimer.</text>
</comment>
<feature type="domain" description="Porin" evidence="12">
    <location>
        <begin position="7"/>
        <end position="344"/>
    </location>
</feature>
<dbReference type="Pfam" id="PF13609">
    <property type="entry name" value="Porin_4"/>
    <property type="match status" value="1"/>
</dbReference>
<dbReference type="Gene3D" id="2.40.160.10">
    <property type="entry name" value="Porin"/>
    <property type="match status" value="1"/>
</dbReference>
<evidence type="ECO:0000256" key="4">
    <source>
        <dbReference type="ARBA" id="ARBA00022452"/>
    </source>
</evidence>
<evidence type="ECO:0000313" key="13">
    <source>
        <dbReference type="EMBL" id="TXC66606.1"/>
    </source>
</evidence>
<dbReference type="PRINTS" id="PR00184">
    <property type="entry name" value="NEISSPPORIN"/>
</dbReference>
<dbReference type="CDD" id="cd00342">
    <property type="entry name" value="gram_neg_porins"/>
    <property type="match status" value="1"/>
</dbReference>
<dbReference type="GO" id="GO:0046930">
    <property type="term" value="C:pore complex"/>
    <property type="evidence" value="ECO:0007669"/>
    <property type="project" value="UniProtKB-KW"/>
</dbReference>
<comment type="subcellular location">
    <subcellularLocation>
        <location evidence="1">Cell outer membrane</location>
        <topology evidence="1">Multi-pass membrane protein</topology>
    </subcellularLocation>
</comment>
<dbReference type="InterPro" id="IPR033900">
    <property type="entry name" value="Gram_neg_porin_domain"/>
</dbReference>
<keyword evidence="10" id="KW-0998">Cell outer membrane</keyword>
<feature type="chain" id="PRO_5022804928" evidence="11">
    <location>
        <begin position="21"/>
        <end position="376"/>
    </location>
</feature>
<dbReference type="SUPFAM" id="SSF56935">
    <property type="entry name" value="Porins"/>
    <property type="match status" value="1"/>
</dbReference>
<evidence type="ECO:0000256" key="3">
    <source>
        <dbReference type="ARBA" id="ARBA00022448"/>
    </source>
</evidence>
<keyword evidence="3" id="KW-0813">Transport</keyword>
<gene>
    <name evidence="13" type="ORF">FSC37_14565</name>
</gene>
<evidence type="ECO:0000256" key="2">
    <source>
        <dbReference type="ARBA" id="ARBA00011233"/>
    </source>
</evidence>
<accession>A0A5C6U4A8</accession>
<dbReference type="InterPro" id="IPR002299">
    <property type="entry name" value="Porin_Neis"/>
</dbReference>
<name>A0A5C6U4A8_9BURK</name>
<evidence type="ECO:0000256" key="6">
    <source>
        <dbReference type="ARBA" id="ARBA00022729"/>
    </source>
</evidence>
<evidence type="ECO:0000256" key="8">
    <source>
        <dbReference type="ARBA" id="ARBA00023114"/>
    </source>
</evidence>
<dbReference type="GO" id="GO:0006811">
    <property type="term" value="P:monoatomic ion transport"/>
    <property type="evidence" value="ECO:0007669"/>
    <property type="project" value="UniProtKB-KW"/>
</dbReference>
<proteinExistence type="predicted"/>
<dbReference type="AlphaFoldDB" id="A0A5C6U4A8"/>
<protein>
    <submittedName>
        <fullName evidence="13">Porin</fullName>
    </submittedName>
</protein>
<keyword evidence="9" id="KW-0472">Membrane</keyword>
<sequence>MKKSLLALAVLGAFAGTASAQSSVTIYGVLDMSIAKGNCASSATTACAVNPGAATGAANTTNALNYTDSWNLQQSTTSRLGFRGNEDLGGGLSAQFQIEHRFNPDTGAQNQTPFWNGRSYVQLTSAAAGAVYLGREYTPAFWVQLKSDPFGNDGVGQTGVGITWAGYMTPDQPSGVTTTPQAAWPLGGSARSSNTVGYKTPSMGGLTANVAVSLSETSGQGRNVGFNAEYAAGPIYAGLGYEKITDGASDGRGVMNLAVHYNLGFVKPIFYYAKSKVGAGGNFSNKVYLLAATAPLGNGVVKFGYSRISLDSALNLPEDKHTKLGLGYNYNLSKRTNLYFDMGSASGVAARGPATAVTYVKGDRNTAYAIGVRHTF</sequence>